<keyword evidence="3" id="KW-1185">Reference proteome</keyword>
<gene>
    <name evidence="2" type="ORF">NC653_015954</name>
</gene>
<feature type="transmembrane region" description="Helical" evidence="1">
    <location>
        <begin position="180"/>
        <end position="206"/>
    </location>
</feature>
<keyword evidence="1" id="KW-1133">Transmembrane helix</keyword>
<comment type="caution">
    <text evidence="2">The sequence shown here is derived from an EMBL/GenBank/DDBJ whole genome shotgun (WGS) entry which is preliminary data.</text>
</comment>
<keyword evidence="1" id="KW-0812">Transmembrane</keyword>
<name>A0AAD6QLU6_9ROSI</name>
<dbReference type="Proteomes" id="UP001164929">
    <property type="component" value="Chromosome 6"/>
</dbReference>
<evidence type="ECO:0000313" key="3">
    <source>
        <dbReference type="Proteomes" id="UP001164929"/>
    </source>
</evidence>
<evidence type="ECO:0000256" key="1">
    <source>
        <dbReference type="SAM" id="Phobius"/>
    </source>
</evidence>
<dbReference type="AlphaFoldDB" id="A0AAD6QLU6"/>
<evidence type="ECO:0000313" key="2">
    <source>
        <dbReference type="EMBL" id="KAJ6992714.1"/>
    </source>
</evidence>
<protein>
    <submittedName>
        <fullName evidence="2">Uncharacterized protein</fullName>
    </submittedName>
</protein>
<reference evidence="2" key="1">
    <citation type="journal article" date="2023" name="Mol. Ecol. Resour.">
        <title>Chromosome-level genome assembly of a triploid poplar Populus alba 'Berolinensis'.</title>
        <authorList>
            <person name="Chen S."/>
            <person name="Yu Y."/>
            <person name="Wang X."/>
            <person name="Wang S."/>
            <person name="Zhang T."/>
            <person name="Zhou Y."/>
            <person name="He R."/>
            <person name="Meng N."/>
            <person name="Wang Y."/>
            <person name="Liu W."/>
            <person name="Liu Z."/>
            <person name="Liu J."/>
            <person name="Guo Q."/>
            <person name="Huang H."/>
            <person name="Sederoff R.R."/>
            <person name="Wang G."/>
            <person name="Qu G."/>
            <person name="Chen S."/>
        </authorList>
    </citation>
    <scope>NUCLEOTIDE SEQUENCE</scope>
    <source>
        <strain evidence="2">SC-2020</strain>
    </source>
</reference>
<keyword evidence="1" id="KW-0472">Membrane</keyword>
<accession>A0AAD6QLU6</accession>
<dbReference type="EMBL" id="JAQIZT010000006">
    <property type="protein sequence ID" value="KAJ6992714.1"/>
    <property type="molecule type" value="Genomic_DNA"/>
</dbReference>
<proteinExistence type="predicted"/>
<sequence length="238" mass="27197">MEYMNMGRLHVCSASTIPPAYINHASLGKQEHEVELEAQTSKDKANSEEKELFLDLIGVSVFSLTTTTKNKFLLTYHLEASTPSSKILHDFIPTQRAYNIPFTTLVERRTSDKSCVLYLKHEDIENGLEPRMTCRRYMAAGDMLKRRLWWQASLALLRSLFPHARLLLTCRDFQQTTRGGRYVLLILVTEVTALLPLVVFFMLKLYSSNISSRKTMLGLLAAGGARTWERHGGEDVYY</sequence>
<organism evidence="2 3">
    <name type="scientific">Populus alba x Populus x berolinensis</name>
    <dbReference type="NCBI Taxonomy" id="444605"/>
    <lineage>
        <taxon>Eukaryota</taxon>
        <taxon>Viridiplantae</taxon>
        <taxon>Streptophyta</taxon>
        <taxon>Embryophyta</taxon>
        <taxon>Tracheophyta</taxon>
        <taxon>Spermatophyta</taxon>
        <taxon>Magnoliopsida</taxon>
        <taxon>eudicotyledons</taxon>
        <taxon>Gunneridae</taxon>
        <taxon>Pentapetalae</taxon>
        <taxon>rosids</taxon>
        <taxon>fabids</taxon>
        <taxon>Malpighiales</taxon>
        <taxon>Salicaceae</taxon>
        <taxon>Saliceae</taxon>
        <taxon>Populus</taxon>
    </lineage>
</organism>